<dbReference type="InterPro" id="IPR050490">
    <property type="entry name" value="Bact_solute-bd_prot1"/>
</dbReference>
<evidence type="ECO:0008006" key="2">
    <source>
        <dbReference type="Google" id="ProtNLM"/>
    </source>
</evidence>
<comment type="caution">
    <text evidence="1">The sequence shown here is derived from an EMBL/GenBank/DDBJ whole genome shotgun (WGS) entry which is preliminary data.</text>
</comment>
<dbReference type="InterPro" id="IPR006059">
    <property type="entry name" value="SBP"/>
</dbReference>
<evidence type="ECO:0000313" key="1">
    <source>
        <dbReference type="EMBL" id="MPL64483.1"/>
    </source>
</evidence>
<dbReference type="Gene3D" id="3.40.190.10">
    <property type="entry name" value="Periplasmic binding protein-like II"/>
    <property type="match status" value="2"/>
</dbReference>
<accession>A0A644TC46</accession>
<dbReference type="Pfam" id="PF01547">
    <property type="entry name" value="SBP_bac_1"/>
    <property type="match status" value="1"/>
</dbReference>
<reference evidence="1" key="1">
    <citation type="submission" date="2019-08" db="EMBL/GenBank/DDBJ databases">
        <authorList>
            <person name="Kucharzyk K."/>
            <person name="Murdoch R.W."/>
            <person name="Higgins S."/>
            <person name="Loffler F."/>
        </authorList>
    </citation>
    <scope>NUCLEOTIDE SEQUENCE</scope>
</reference>
<name>A0A644TC46_9ZZZZ</name>
<dbReference type="SUPFAM" id="SSF53850">
    <property type="entry name" value="Periplasmic binding protein-like II"/>
    <property type="match status" value="1"/>
</dbReference>
<dbReference type="AlphaFoldDB" id="A0A644TC46"/>
<dbReference type="PANTHER" id="PTHR43649:SF12">
    <property type="entry name" value="DIACETYLCHITOBIOSE BINDING PROTEIN DASA"/>
    <property type="match status" value="1"/>
</dbReference>
<proteinExistence type="predicted"/>
<organism evidence="1">
    <name type="scientific">bioreactor metagenome</name>
    <dbReference type="NCBI Taxonomy" id="1076179"/>
    <lineage>
        <taxon>unclassified sequences</taxon>
        <taxon>metagenomes</taxon>
        <taxon>ecological metagenomes</taxon>
    </lineage>
</organism>
<dbReference type="EMBL" id="VSSQ01000025">
    <property type="protein sequence ID" value="MPL64483.1"/>
    <property type="molecule type" value="Genomic_DNA"/>
</dbReference>
<dbReference type="CDD" id="cd13585">
    <property type="entry name" value="PBP2_TMBP_like"/>
    <property type="match status" value="1"/>
</dbReference>
<dbReference type="PANTHER" id="PTHR43649">
    <property type="entry name" value="ARABINOSE-BINDING PROTEIN-RELATED"/>
    <property type="match status" value="1"/>
</dbReference>
<gene>
    <name evidence="1" type="ORF">SDC9_10138</name>
</gene>
<sequence>MKSKLITLLLLAALVFGAGAQAKEIRVLVANHPYGDLLKQYIPEYEKATGVKVNVESLQESQLTTKLTTEFATNSSSADVFMTRPLQEGKMFYKNGWYEPLTSYDFSDYPESAMGVARFGNKPYLVPLVTEWQVLYYRKDLFKKAGLSVPRTFAELEAAAKALDSTDISGFASRGKGAAAVTQLSSYVYNYGGKYLDKGVAVFDSKEALDAIRFYGKLLALYGPTGVTSMSWENIMPLFQAGKLAMWTDASVFFGQIVDPAKSQVTAADVGIANLPAGPKASNPFFVVSWGMAVARQSKNKAQAMDFIKWATSADLAKKALGGASIPMSRNSAWADPAVVAKANPELVASQAFAAKNGNPFDRPYMSAVGNARDLIGEVIIESINTAGTSQKLADLAKQKVKQVNELLEDTGEYGMY</sequence>
<protein>
    <recommendedName>
        <fullName evidence="2">ABC transporter-binding protein</fullName>
    </recommendedName>
</protein>